<accession>A0A0K6GDK1</accession>
<dbReference type="PANTHER" id="PTHR19848:SF8">
    <property type="entry name" value="F-BOX AND WD REPEAT DOMAIN CONTAINING 7"/>
    <property type="match status" value="1"/>
</dbReference>
<dbReference type="SUPFAM" id="SSF52540">
    <property type="entry name" value="P-loop containing nucleoside triphosphate hydrolases"/>
    <property type="match status" value="2"/>
</dbReference>
<feature type="region of interest" description="Disordered" evidence="8">
    <location>
        <begin position="883"/>
        <end position="903"/>
    </location>
</feature>
<keyword evidence="4" id="KW-0547">Nucleotide-binding</keyword>
<feature type="repeat" description="WD" evidence="7">
    <location>
        <begin position="2188"/>
        <end position="2229"/>
    </location>
</feature>
<dbReference type="PROSITE" id="PS00758">
    <property type="entry name" value="ARGE_DAPE_CPG2_1"/>
    <property type="match status" value="1"/>
</dbReference>
<dbReference type="SUPFAM" id="SSF50998">
    <property type="entry name" value="Quinoprotein alcohol dehydrogenase-like"/>
    <property type="match status" value="2"/>
</dbReference>
<evidence type="ECO:0000259" key="9">
    <source>
        <dbReference type="PROSITE" id="PS50837"/>
    </source>
</evidence>
<evidence type="ECO:0000256" key="8">
    <source>
        <dbReference type="SAM" id="MobiDB-lite"/>
    </source>
</evidence>
<dbReference type="InterPro" id="IPR056884">
    <property type="entry name" value="NPHP3-like_N"/>
</dbReference>
<evidence type="ECO:0000256" key="6">
    <source>
        <dbReference type="ARBA" id="ARBA00022840"/>
    </source>
</evidence>
<feature type="region of interest" description="Disordered" evidence="8">
    <location>
        <begin position="989"/>
        <end position="1039"/>
    </location>
</feature>
<evidence type="ECO:0000256" key="5">
    <source>
        <dbReference type="ARBA" id="ARBA00022801"/>
    </source>
</evidence>
<feature type="repeat" description="WD" evidence="7">
    <location>
        <begin position="1733"/>
        <end position="1765"/>
    </location>
</feature>
<dbReference type="InterPro" id="IPR015943">
    <property type="entry name" value="WD40/YVTN_repeat-like_dom_sf"/>
</dbReference>
<feature type="repeat" description="WD" evidence="7">
    <location>
        <begin position="1952"/>
        <end position="1993"/>
    </location>
</feature>
<sequence>MNRLVPISIEALPIELLTRIFQIAYHGEHCLAPHDHNFDDPPPWVKFPKQPDTLAHVCSTWRRTALATSSLWSHIDIAVNHRRNHNFFSRAKVYAQRAAHRPLEIHIYDGTWRREPRNRAVSGQRYPNAYEFECLDAGVVSIMSLMLDIRADSPGPHLHILGYFLAKCAKGALVHYVTRVISPETNDFLETAEDLQSPGTNSLQIPESELEEQWRSVKVVHVTGLCPRWSSELYHGLVDLRLGREIPRVAELQLISVFKASPGLRIVHLKSRIIFNAPKDAEVTRIPLNDLEVLNIGKDQRMCRRPTNGRIVRWLQPGVKPLQFTFCGVLNHSTVEFIERSNVKRFYCQGRRPPTSADLLCMAPRLQTLVIEALNPYLGSRYLSLDTTTASASEHVDRALQPTDLLALYRGLVTRGDIKYDEEQVRAVMRLRRISKSLEDYVPNLVSGHAVPAITPPGTSWWTPHHQLTGENSIPPSTDSKALLRRHDARQVMEELPFPKGLILIAPPGRGKTFLLDLWFSSLPTKHKVRKHYSTLVLEMYRAVWEETQHRAKAAQALRQLEARSETKHIKWTSGLKQKWKSLFERGIWDQPPTEDTPSSTTTTHISHLPISQILAARLLLRQGWLLHIDELQLLDIGSATILSDVLAHFWKMGGVVVATSNKVPGELYKNGLGAERVRGFISALEARCDVFKVGGALDWRREEEENRGEDQGESKDKPKRTWFVQDQKNDFNRVVQSLVQGRQPVSTTLTIFSRSFLIPMTYPPTPTASPVAQFKFDELCNTALGAADYTTLASTFPSLIITDIPILRLATKDRARRFISLIDALYEARVKIVCMAEADIDNLFFPEELKGDEIEGRENEQTMMEEALSEGNVVYRPNVSTYQPADQNHEAEQKLKRPSSRGEGLSLKELSIFTGQEEKFAYARATSRLVQMTSPKYAVNAVWQPLTRAQQPWHVDAPSSHSSAHAPIPQFATEEQIVEKDWAEEASYDARRSRKGRPEPPRLSENHAWGVRDDWGEGAGEWGRGVERKTSSKSKKFGESLKRRWNKLFNSPSQSHSHLLEPPANTPPRPVSALAMHLSSLNSQVLPHTRDLTMSEISLPTPTIPLVSISSPDLMSENDLSSTPPKDVLPNPAKRVATPPNINPLVGLCTVLKSLHIGTRMFPPLNLAIGNLIACFKELEFATRHRRDYEDLILDLTTLSRSLKDYTEKSRTARMSEFIENVALRINEHIEQIGSKRDQVTGRYLIDANENSDELTAWYRRIGALFRQLQLDINLSALAALDEQIADHRLEAMAPVKLATYNSIISIEINRQGCTEGTRVQVLGTLDTWARTMGTPNIYWMNGMAGTGKTTIAYTFAQKLKERKLLGASFFCTRMSAECGNVGRIVPTIAYQLARYSTPFLSSLCRELGNDRDLGSQTITAQFERLIMKPLLEVKDVVPEGLVIIIDALDECSHQRGTEIVLDLLFKHAASLPLKFFVTSRPEPHIRNKIHAKSEDLRSVFVLHEIESSLVQKDIELYLQEELESMSFERNQIKRLAELSGNLFIYAATAVRYIRADNIFLVSTPPDRLATVLDAASESSQKHAEIDDLYTTVLSSALCNKALEKKDKEQMKTILWSVLYWGRTKGLLTIDSPVLKKQGVLSLATSVIGSEIYSLSISPEGTQLAVGCRNGNITLNDGHKGSITSVQIKAHASAINSLAFSPDGTRLVSGSLGPSLAIWSAQSGTLIATSQSIGYAGVVYSVDFSADGQYIVSGSSDHTIRIWDAYNCSPIANPLREHTHGVNSVAFSPNRQHIIFGSDDHTVQLCSTRDGSNIFEPCKGHTSPVWTVVYSPDGTSIASGSHDGVIRIWDADNGTLLNGRHVKHSGGVQSIAFSPNGLYLVSASTDQSVYIWHFQTGIVLALAGHTDTVKSLAFSHDGSRIFSGSTDGTLRIWGVPDPKVPIPPTASQSESKGHLNTVSSVQFSSDGANLVSGSYDNTIRFWSAHDGAQAALTNPLIRRHYPVLTLALSPDGAHVAYSYGYGTIGVYDTQDGTGVGYRHGGYIQSLQSLTYLNQCLLVGSGADDGAVLVWRRTDDQMLEMLEMLQGHTDRVYGISASHDGKYIASGSYDRTIRIWQVNRIPAQRKRHFFPHRDDIYIFSTLRCLEPPDSVNSVVLSPDGEKVAAGSDTISIWDVHSGALLHRFAYLLDGKNDPIVSMAYSPSGTYIVSGSQSGIVATWDAADGSPKDRPFKGHTNKVTSVAISPNGRYIASGSSDKTIRIWDVESESIKLSSPNTAVASSAAEATLGRFVVQSDGWVKNQNSQLLFWIPLEIASELPSPRNPTTILPGGRVHAEFSNLFIGEQWANCYISE</sequence>
<evidence type="ECO:0000256" key="7">
    <source>
        <dbReference type="PROSITE-ProRule" id="PRU00221"/>
    </source>
</evidence>
<keyword evidence="5" id="KW-0378">Hydrolase</keyword>
<dbReference type="InterPro" id="IPR005654">
    <property type="entry name" value="ATPase_AFG1-like"/>
</dbReference>
<dbReference type="InterPro" id="IPR027417">
    <property type="entry name" value="P-loop_NTPase"/>
</dbReference>
<dbReference type="InterPro" id="IPR007111">
    <property type="entry name" value="NACHT_NTPase"/>
</dbReference>
<name>A0A0K6GDK1_9AGAM</name>
<comment type="similarity">
    <text evidence="1">Belongs to the AFG1 ATPase family.</text>
</comment>
<dbReference type="PANTHER" id="PTHR19848">
    <property type="entry name" value="WD40 REPEAT PROTEIN"/>
    <property type="match status" value="1"/>
</dbReference>
<dbReference type="GO" id="GO:0016887">
    <property type="term" value="F:ATP hydrolysis activity"/>
    <property type="evidence" value="ECO:0007669"/>
    <property type="project" value="InterPro"/>
</dbReference>
<organism evidence="10 11">
    <name type="scientific">Rhizoctonia solani</name>
    <dbReference type="NCBI Taxonomy" id="456999"/>
    <lineage>
        <taxon>Eukaryota</taxon>
        <taxon>Fungi</taxon>
        <taxon>Dikarya</taxon>
        <taxon>Basidiomycota</taxon>
        <taxon>Agaricomycotina</taxon>
        <taxon>Agaricomycetes</taxon>
        <taxon>Cantharellales</taxon>
        <taxon>Ceratobasidiaceae</taxon>
        <taxon>Rhizoctonia</taxon>
    </lineage>
</organism>
<evidence type="ECO:0000313" key="11">
    <source>
        <dbReference type="Proteomes" id="UP000044841"/>
    </source>
</evidence>
<dbReference type="SMART" id="SM00320">
    <property type="entry name" value="WD40"/>
    <property type="match status" value="14"/>
</dbReference>
<dbReference type="Pfam" id="PF24883">
    <property type="entry name" value="NPHP3_N"/>
    <property type="match status" value="1"/>
</dbReference>
<feature type="repeat" description="WD" evidence="7">
    <location>
        <begin position="2085"/>
        <end position="2119"/>
    </location>
</feature>
<feature type="repeat" description="WD" evidence="7">
    <location>
        <begin position="2231"/>
        <end position="2272"/>
    </location>
</feature>
<keyword evidence="3" id="KW-0677">Repeat</keyword>
<dbReference type="PRINTS" id="PR00320">
    <property type="entry name" value="GPROTEINBRPT"/>
</dbReference>
<dbReference type="InterPro" id="IPR019775">
    <property type="entry name" value="WD40_repeat_CS"/>
</dbReference>
<evidence type="ECO:0000256" key="3">
    <source>
        <dbReference type="ARBA" id="ARBA00022737"/>
    </source>
</evidence>
<feature type="domain" description="NACHT" evidence="9">
    <location>
        <begin position="1338"/>
        <end position="1483"/>
    </location>
</feature>
<feature type="repeat" description="WD" evidence="7">
    <location>
        <begin position="1862"/>
        <end position="1903"/>
    </location>
</feature>
<dbReference type="PROSITE" id="PS50294">
    <property type="entry name" value="WD_REPEATS_REGION"/>
    <property type="match status" value="10"/>
</dbReference>
<dbReference type="CDD" id="cd00200">
    <property type="entry name" value="WD40"/>
    <property type="match status" value="2"/>
</dbReference>
<evidence type="ECO:0000256" key="2">
    <source>
        <dbReference type="ARBA" id="ARBA00022574"/>
    </source>
</evidence>
<dbReference type="Gene3D" id="1.20.1280.50">
    <property type="match status" value="1"/>
</dbReference>
<dbReference type="GO" id="GO:0005524">
    <property type="term" value="F:ATP binding"/>
    <property type="evidence" value="ECO:0007669"/>
    <property type="project" value="UniProtKB-KW"/>
</dbReference>
<dbReference type="Pfam" id="PF00400">
    <property type="entry name" value="WD40"/>
    <property type="match status" value="11"/>
</dbReference>
<keyword evidence="2 7" id="KW-0853">WD repeat</keyword>
<feature type="repeat" description="WD" evidence="7">
    <location>
        <begin position="1689"/>
        <end position="1730"/>
    </location>
</feature>
<feature type="repeat" description="WD" evidence="7">
    <location>
        <begin position="1776"/>
        <end position="1806"/>
    </location>
</feature>
<dbReference type="PROSITE" id="PS50837">
    <property type="entry name" value="NACHT"/>
    <property type="match status" value="1"/>
</dbReference>
<dbReference type="InterPro" id="IPR001680">
    <property type="entry name" value="WD40_rpt"/>
</dbReference>
<evidence type="ECO:0000256" key="1">
    <source>
        <dbReference type="ARBA" id="ARBA00010322"/>
    </source>
</evidence>
<dbReference type="PROSITE" id="PS50082">
    <property type="entry name" value="WD_REPEATS_2"/>
    <property type="match status" value="10"/>
</dbReference>
<dbReference type="Gene3D" id="2.130.10.10">
    <property type="entry name" value="YVTN repeat-like/Quinoprotein amine dehydrogenase"/>
    <property type="match status" value="5"/>
</dbReference>
<dbReference type="Gene3D" id="3.40.50.300">
    <property type="entry name" value="P-loop containing nucleotide triphosphate hydrolases"/>
    <property type="match status" value="2"/>
</dbReference>
<feature type="repeat" description="WD" evidence="7">
    <location>
        <begin position="1903"/>
        <end position="1934"/>
    </location>
</feature>
<proteinExistence type="inferred from homology"/>
<dbReference type="NCBIfam" id="NF040713">
    <property type="entry name" value="ZapE"/>
    <property type="match status" value="1"/>
</dbReference>
<dbReference type="EMBL" id="CYGV01001708">
    <property type="protein sequence ID" value="CUA76546.1"/>
    <property type="molecule type" value="Genomic_DNA"/>
</dbReference>
<dbReference type="PROSITE" id="PS00678">
    <property type="entry name" value="WD_REPEATS_1"/>
    <property type="match status" value="2"/>
</dbReference>
<feature type="compositionally biased region" description="Basic and acidic residues" evidence="8">
    <location>
        <begin position="989"/>
        <end position="1016"/>
    </location>
</feature>
<dbReference type="InterPro" id="IPR020472">
    <property type="entry name" value="WD40_PAC1"/>
</dbReference>
<reference evidence="10 11" key="1">
    <citation type="submission" date="2015-07" db="EMBL/GenBank/DDBJ databases">
        <authorList>
            <person name="Noorani M."/>
        </authorList>
    </citation>
    <scope>NUCLEOTIDE SEQUENCE [LARGE SCALE GENOMIC DNA]</scope>
    <source>
        <strain evidence="10">BBA 69670</strain>
    </source>
</reference>
<evidence type="ECO:0000256" key="4">
    <source>
        <dbReference type="ARBA" id="ARBA00022741"/>
    </source>
</evidence>
<dbReference type="InterPro" id="IPR011047">
    <property type="entry name" value="Quinoprotein_ADH-like_sf"/>
</dbReference>
<evidence type="ECO:0000313" key="10">
    <source>
        <dbReference type="EMBL" id="CUA76546.1"/>
    </source>
</evidence>
<keyword evidence="11" id="KW-1185">Reference proteome</keyword>
<dbReference type="Pfam" id="PF03969">
    <property type="entry name" value="AFG1_ATPase"/>
    <property type="match status" value="1"/>
</dbReference>
<dbReference type="Proteomes" id="UP000044841">
    <property type="component" value="Unassembled WGS sequence"/>
</dbReference>
<protein>
    <submittedName>
        <fullName evidence="10">Putative WD repeat-containing protein slr0143 [Synechocystis sp, PCC 6803 substr. Kazusa]</fullName>
    </submittedName>
</protein>
<feature type="compositionally biased region" description="Basic and acidic residues" evidence="8">
    <location>
        <begin position="1025"/>
        <end position="1039"/>
    </location>
</feature>
<dbReference type="InterPro" id="IPR001261">
    <property type="entry name" value="ArgE/DapE_CS"/>
</dbReference>
<gene>
    <name evidence="10" type="ORF">RSOLAG22IIIB_12364</name>
</gene>
<feature type="repeat" description="WD" evidence="7">
    <location>
        <begin position="1819"/>
        <end position="1860"/>
    </location>
</feature>
<keyword evidence="6" id="KW-0067">ATP-binding</keyword>